<dbReference type="EMBL" id="MKCS01000004">
    <property type="protein sequence ID" value="OHX10456.1"/>
    <property type="molecule type" value="Genomic_DNA"/>
</dbReference>
<accession>A0A1S1WTE2</accession>
<dbReference type="RefSeq" id="WP_071117106.1">
    <property type="nucleotide sequence ID" value="NZ_MKCS01000004.1"/>
</dbReference>
<reference evidence="2 3" key="1">
    <citation type="submission" date="2016-09" db="EMBL/GenBank/DDBJ databases">
        <title>Chromobacterium muskegensis sp. nov., an insecticidal bacterium isolated from Sphagnum bogs.</title>
        <authorList>
            <person name="Sparks M.E."/>
            <person name="Blackburn M.B."/>
            <person name="Gundersen-Rindal D.E."/>
            <person name="Mitchell A."/>
            <person name="Farrar R."/>
            <person name="Kuhar D."/>
        </authorList>
    </citation>
    <scope>NUCLEOTIDE SEQUENCE [LARGE SCALE GENOMIC DNA]</scope>
    <source>
        <strain evidence="2 3">37-2</strain>
    </source>
</reference>
<evidence type="ECO:0000313" key="3">
    <source>
        <dbReference type="Proteomes" id="UP000180088"/>
    </source>
</evidence>
<proteinExistence type="predicted"/>
<evidence type="ECO:0000313" key="2">
    <source>
        <dbReference type="EMBL" id="OHX10456.1"/>
    </source>
</evidence>
<gene>
    <name evidence="2" type="ORF">BI347_22015</name>
</gene>
<protein>
    <recommendedName>
        <fullName evidence="4">DUF2282 domain-containing protein</fullName>
    </recommendedName>
</protein>
<evidence type="ECO:0000256" key="1">
    <source>
        <dbReference type="SAM" id="SignalP"/>
    </source>
</evidence>
<comment type="caution">
    <text evidence="2">The sequence shown here is derived from an EMBL/GenBank/DDBJ whole genome shotgun (WGS) entry which is preliminary data.</text>
</comment>
<name>A0A1S1WTE2_9NEIS</name>
<feature type="chain" id="PRO_5010342098" description="DUF2282 domain-containing protein" evidence="1">
    <location>
        <begin position="19"/>
        <end position="78"/>
    </location>
</feature>
<organism evidence="2 3">
    <name type="scientific">Chromobacterium sphagni</name>
    <dbReference type="NCBI Taxonomy" id="1903179"/>
    <lineage>
        <taxon>Bacteria</taxon>
        <taxon>Pseudomonadati</taxon>
        <taxon>Pseudomonadota</taxon>
        <taxon>Betaproteobacteria</taxon>
        <taxon>Neisseriales</taxon>
        <taxon>Chromobacteriaceae</taxon>
        <taxon>Chromobacterium</taxon>
    </lineage>
</organism>
<dbReference type="AlphaFoldDB" id="A0A1S1WTE2"/>
<dbReference type="OrthoDB" id="5824591at2"/>
<evidence type="ECO:0008006" key="4">
    <source>
        <dbReference type="Google" id="ProtNLM"/>
    </source>
</evidence>
<dbReference type="Proteomes" id="UP000180088">
    <property type="component" value="Unassembled WGS sequence"/>
</dbReference>
<keyword evidence="1" id="KW-0732">Signal</keyword>
<sequence length="78" mass="8242">MKKSIFLSLLVFSGFCHAQGGGGYGGIPSLAEPFMHVDACLDKNARIIDGTAGKKKAGQCEIVGIVVIDSKNAEFVKR</sequence>
<feature type="signal peptide" evidence="1">
    <location>
        <begin position="1"/>
        <end position="18"/>
    </location>
</feature>